<evidence type="ECO:0000313" key="2">
    <source>
        <dbReference type="Proteomes" id="UP000799777"/>
    </source>
</evidence>
<accession>A0A9P4GYF3</accession>
<sequence>PIMPAETAKPSEPKKPVVTLVPSLLETAYKEEDDTTGTPRTLAYVRAQRAVLKYLDTQASDTLAPHQARRWTQSINPVSKMPRAEEALRLCYYMRSQGYDTGALIGHDTKIMQLYVVIRTGPDKILYWKQNFSTNQVLYTAPSTSRSGRRNALPGNSANFDLSMENML</sequence>
<dbReference type="OrthoDB" id="3770722at2759"/>
<evidence type="ECO:0000313" key="1">
    <source>
        <dbReference type="EMBL" id="KAF2024265.1"/>
    </source>
</evidence>
<comment type="caution">
    <text evidence="1">The sequence shown here is derived from an EMBL/GenBank/DDBJ whole genome shotgun (WGS) entry which is preliminary data.</text>
</comment>
<reference evidence="1" key="1">
    <citation type="journal article" date="2020" name="Stud. Mycol.">
        <title>101 Dothideomycetes genomes: a test case for predicting lifestyles and emergence of pathogens.</title>
        <authorList>
            <person name="Haridas S."/>
            <person name="Albert R."/>
            <person name="Binder M."/>
            <person name="Bloem J."/>
            <person name="Labutti K."/>
            <person name="Salamov A."/>
            <person name="Andreopoulos B."/>
            <person name="Baker S."/>
            <person name="Barry K."/>
            <person name="Bills G."/>
            <person name="Bluhm B."/>
            <person name="Cannon C."/>
            <person name="Castanera R."/>
            <person name="Culley D."/>
            <person name="Daum C."/>
            <person name="Ezra D."/>
            <person name="Gonzalez J."/>
            <person name="Henrissat B."/>
            <person name="Kuo A."/>
            <person name="Liang C."/>
            <person name="Lipzen A."/>
            <person name="Lutzoni F."/>
            <person name="Magnuson J."/>
            <person name="Mondo S."/>
            <person name="Nolan M."/>
            <person name="Ohm R."/>
            <person name="Pangilinan J."/>
            <person name="Park H.-J."/>
            <person name="Ramirez L."/>
            <person name="Alfaro M."/>
            <person name="Sun H."/>
            <person name="Tritt A."/>
            <person name="Yoshinaga Y."/>
            <person name="Zwiers L.-H."/>
            <person name="Turgeon B."/>
            <person name="Goodwin S."/>
            <person name="Spatafora J."/>
            <person name="Crous P."/>
            <person name="Grigoriev I."/>
        </authorList>
    </citation>
    <scope>NUCLEOTIDE SEQUENCE</scope>
    <source>
        <strain evidence="1">CBS 110217</strain>
    </source>
</reference>
<keyword evidence="2" id="KW-1185">Reference proteome</keyword>
<name>A0A9P4GYF3_9PLEO</name>
<protein>
    <submittedName>
        <fullName evidence="1">Uncharacterized protein</fullName>
    </submittedName>
</protein>
<feature type="non-terminal residue" evidence="1">
    <location>
        <position position="1"/>
    </location>
</feature>
<dbReference type="Proteomes" id="UP000799777">
    <property type="component" value="Unassembled WGS sequence"/>
</dbReference>
<proteinExistence type="predicted"/>
<dbReference type="AlphaFoldDB" id="A0A9P4GYF3"/>
<gene>
    <name evidence="1" type="ORF">EK21DRAFT_26989</name>
</gene>
<organism evidence="1 2">
    <name type="scientific">Setomelanomma holmii</name>
    <dbReference type="NCBI Taxonomy" id="210430"/>
    <lineage>
        <taxon>Eukaryota</taxon>
        <taxon>Fungi</taxon>
        <taxon>Dikarya</taxon>
        <taxon>Ascomycota</taxon>
        <taxon>Pezizomycotina</taxon>
        <taxon>Dothideomycetes</taxon>
        <taxon>Pleosporomycetidae</taxon>
        <taxon>Pleosporales</taxon>
        <taxon>Pleosporineae</taxon>
        <taxon>Phaeosphaeriaceae</taxon>
        <taxon>Setomelanomma</taxon>
    </lineage>
</organism>
<feature type="non-terminal residue" evidence="1">
    <location>
        <position position="168"/>
    </location>
</feature>
<dbReference type="EMBL" id="ML978302">
    <property type="protein sequence ID" value="KAF2024265.1"/>
    <property type="molecule type" value="Genomic_DNA"/>
</dbReference>